<dbReference type="PANTHER" id="PTHR47951">
    <property type="entry name" value="OS08G0547900 PROTEIN"/>
    <property type="match status" value="1"/>
</dbReference>
<dbReference type="SUPFAM" id="SSF48264">
    <property type="entry name" value="Cytochrome P450"/>
    <property type="match status" value="1"/>
</dbReference>
<dbReference type="Proteomes" id="UP000593576">
    <property type="component" value="Unassembled WGS sequence"/>
</dbReference>
<gene>
    <name evidence="1" type="ORF">Goshw_006287</name>
</gene>
<dbReference type="OrthoDB" id="989399at2759"/>
<protein>
    <submittedName>
        <fullName evidence="1">Uncharacterized protein</fullName>
    </submittedName>
</protein>
<reference evidence="1 2" key="1">
    <citation type="journal article" date="2019" name="Genome Biol. Evol.">
        <title>Insights into the evolution of the New World diploid cottons (Gossypium, subgenus Houzingenia) based on genome sequencing.</title>
        <authorList>
            <person name="Grover C.E."/>
            <person name="Arick M.A. 2nd"/>
            <person name="Thrash A."/>
            <person name="Conover J.L."/>
            <person name="Sanders W.S."/>
            <person name="Peterson D.G."/>
            <person name="Frelichowski J.E."/>
            <person name="Scheffler J.A."/>
            <person name="Scheffler B.E."/>
            <person name="Wendel J.F."/>
        </authorList>
    </citation>
    <scope>NUCLEOTIDE SEQUENCE [LARGE SCALE GENOMIC DNA]</scope>
    <source>
        <strain evidence="1">1</strain>
        <tissue evidence="1">Leaf</tissue>
    </source>
</reference>
<dbReference type="GO" id="GO:0004497">
    <property type="term" value="F:monooxygenase activity"/>
    <property type="evidence" value="ECO:0007669"/>
    <property type="project" value="InterPro"/>
</dbReference>
<keyword evidence="2" id="KW-1185">Reference proteome</keyword>
<evidence type="ECO:0000313" key="2">
    <source>
        <dbReference type="Proteomes" id="UP000593576"/>
    </source>
</evidence>
<dbReference type="Gene3D" id="1.10.630.10">
    <property type="entry name" value="Cytochrome P450"/>
    <property type="match status" value="1"/>
</dbReference>
<accession>A0A7J9MRX2</accession>
<dbReference type="GO" id="GO:0005506">
    <property type="term" value="F:iron ion binding"/>
    <property type="evidence" value="ECO:0007669"/>
    <property type="project" value="InterPro"/>
</dbReference>
<dbReference type="AlphaFoldDB" id="A0A7J9MRX2"/>
<proteinExistence type="predicted"/>
<dbReference type="GO" id="GO:0016705">
    <property type="term" value="F:oxidoreductase activity, acting on paired donors, with incorporation or reduction of molecular oxygen"/>
    <property type="evidence" value="ECO:0007669"/>
    <property type="project" value="InterPro"/>
</dbReference>
<name>A0A7J9MRX2_GOSSC</name>
<dbReference type="PANTHER" id="PTHR47951:SF8">
    <property type="entry name" value="CYTOCHROME P450 93A2-LIKE"/>
    <property type="match status" value="1"/>
</dbReference>
<organism evidence="1 2">
    <name type="scientific">Gossypium schwendimanii</name>
    <name type="common">Cotton</name>
    <dbReference type="NCBI Taxonomy" id="34291"/>
    <lineage>
        <taxon>Eukaryota</taxon>
        <taxon>Viridiplantae</taxon>
        <taxon>Streptophyta</taxon>
        <taxon>Embryophyta</taxon>
        <taxon>Tracheophyta</taxon>
        <taxon>Spermatophyta</taxon>
        <taxon>Magnoliopsida</taxon>
        <taxon>eudicotyledons</taxon>
        <taxon>Gunneridae</taxon>
        <taxon>Pentapetalae</taxon>
        <taxon>rosids</taxon>
        <taxon>malvids</taxon>
        <taxon>Malvales</taxon>
        <taxon>Malvaceae</taxon>
        <taxon>Malvoideae</taxon>
        <taxon>Gossypium</taxon>
    </lineage>
</organism>
<sequence>MVAINGTFDELDIVWRSNSPELHKLRKLVVREIMSNKGLSACYGFRRREIQQMVKNIHGKMLLKYGGSLNGEEAKLGLEINDQLEEFVGLMGEPNFSDIFPMLRPFDLQGIESKTKRHLSWFYGFLELVIEQ</sequence>
<dbReference type="InterPro" id="IPR036396">
    <property type="entry name" value="Cyt_P450_sf"/>
</dbReference>
<dbReference type="GO" id="GO:0020037">
    <property type="term" value="F:heme binding"/>
    <property type="evidence" value="ECO:0007669"/>
    <property type="project" value="InterPro"/>
</dbReference>
<dbReference type="EMBL" id="JABFAF010000013">
    <property type="protein sequence ID" value="MBA0873730.1"/>
    <property type="molecule type" value="Genomic_DNA"/>
</dbReference>
<evidence type="ECO:0000313" key="1">
    <source>
        <dbReference type="EMBL" id="MBA0873730.1"/>
    </source>
</evidence>
<comment type="caution">
    <text evidence="1">The sequence shown here is derived from an EMBL/GenBank/DDBJ whole genome shotgun (WGS) entry which is preliminary data.</text>
</comment>